<sequence length="274" mass="31934">MKRGADQTRSAPVLPPPLKNGFPIESPLHAALSKMLQHDHSKTTNKQHKPEKATTTFLNESNTTSDNHSSLPENPQLFAYTNALLHRVTGRYLPASVVGDGATQVSEIAHIQTGRELLLAVRCLSSYHVQSIQELSKQFHQVAQLVLAHRKELGKVLLKLETTYLAVFEKVLEESLRFYYKYRQEHAEERHHQRKTTLALNTKVEELEETIRVLTHHIEAKEILLKSHRVQIHDLEFQQDEYRELKMDRLDYEKRELHLRKREQDLWVTTLLDY</sequence>
<evidence type="ECO:0000313" key="4">
    <source>
        <dbReference type="Proteomes" id="UP000469452"/>
    </source>
</evidence>
<feature type="coiled-coil region" evidence="1">
    <location>
        <begin position="204"/>
        <end position="255"/>
    </location>
</feature>
<comment type="caution">
    <text evidence="3">The sequence shown here is derived from an EMBL/GenBank/DDBJ whole genome shotgun (WGS) entry which is preliminary data.</text>
</comment>
<evidence type="ECO:0000313" key="3">
    <source>
        <dbReference type="EMBL" id="KAF0716578.1"/>
    </source>
</evidence>
<gene>
    <name evidence="3" type="ORF">AaE_011062</name>
</gene>
<evidence type="ECO:0000256" key="2">
    <source>
        <dbReference type="SAM" id="MobiDB-lite"/>
    </source>
</evidence>
<dbReference type="AlphaFoldDB" id="A0A6A5A0B1"/>
<feature type="region of interest" description="Disordered" evidence="2">
    <location>
        <begin position="1"/>
        <end position="25"/>
    </location>
</feature>
<dbReference type="VEuPathDB" id="FungiDB:H257_02598"/>
<protein>
    <submittedName>
        <fullName evidence="3">Uncharacterized protein</fullName>
    </submittedName>
</protein>
<dbReference type="Proteomes" id="UP000469452">
    <property type="component" value="Unassembled WGS sequence"/>
</dbReference>
<proteinExistence type="predicted"/>
<organism evidence="3 4">
    <name type="scientific">Aphanomyces astaci</name>
    <name type="common">Crayfish plague agent</name>
    <dbReference type="NCBI Taxonomy" id="112090"/>
    <lineage>
        <taxon>Eukaryota</taxon>
        <taxon>Sar</taxon>
        <taxon>Stramenopiles</taxon>
        <taxon>Oomycota</taxon>
        <taxon>Saprolegniomycetes</taxon>
        <taxon>Saprolegniales</taxon>
        <taxon>Verrucalvaceae</taxon>
        <taxon>Aphanomyces</taxon>
    </lineage>
</organism>
<feature type="compositionally biased region" description="Basic and acidic residues" evidence="2">
    <location>
        <begin position="36"/>
        <end position="52"/>
    </location>
</feature>
<keyword evidence="1" id="KW-0175">Coiled coil</keyword>
<accession>A0A6A5A0B1</accession>
<feature type="region of interest" description="Disordered" evidence="2">
    <location>
        <begin position="34"/>
        <end position="53"/>
    </location>
</feature>
<name>A0A6A5A0B1_APHAT</name>
<reference evidence="3 4" key="1">
    <citation type="submission" date="2019-06" db="EMBL/GenBank/DDBJ databases">
        <title>Genomics analysis of Aphanomyces spp. identifies a new class of oomycete effector associated with host adaptation.</title>
        <authorList>
            <person name="Gaulin E."/>
        </authorList>
    </citation>
    <scope>NUCLEOTIDE SEQUENCE [LARGE SCALE GENOMIC DNA]</scope>
    <source>
        <strain evidence="3 4">E</strain>
    </source>
</reference>
<evidence type="ECO:0000256" key="1">
    <source>
        <dbReference type="SAM" id="Coils"/>
    </source>
</evidence>
<dbReference type="EMBL" id="VJMI01016820">
    <property type="protein sequence ID" value="KAF0716578.1"/>
    <property type="molecule type" value="Genomic_DNA"/>
</dbReference>